<comment type="function">
    <text evidence="9">May play the central regulatory role in sporulation. It may be an element of the effector pathway responsible for the activation of sporulation genes in response to nutritional stress. Spo0A may act in concert with spo0H (a sigma factor) to control the expression of some genes that are critical to the sporulation process.</text>
</comment>
<dbReference type="PATRIC" id="fig|1195236.3.peg.4420"/>
<keyword evidence="8" id="KW-0804">Transcription</keyword>
<comment type="caution">
    <text evidence="13">The sequence shown here is derived from an EMBL/GenBank/DDBJ whole genome shotgun (WGS) entry which is preliminary data.</text>
</comment>
<evidence type="ECO:0000259" key="11">
    <source>
        <dbReference type="PROSITE" id="PS01124"/>
    </source>
</evidence>
<dbReference type="RefSeq" id="WP_004629142.1">
    <property type="nucleotide sequence ID" value="NZ_AORV01000060.1"/>
</dbReference>
<dbReference type="PROSITE" id="PS50110">
    <property type="entry name" value="RESPONSE_REGULATORY"/>
    <property type="match status" value="1"/>
</dbReference>
<dbReference type="InterPro" id="IPR011006">
    <property type="entry name" value="CheY-like_superfamily"/>
</dbReference>
<dbReference type="Gene3D" id="3.40.50.2300">
    <property type="match status" value="1"/>
</dbReference>
<evidence type="ECO:0000313" key="13">
    <source>
        <dbReference type="EMBL" id="EMS70072.1"/>
    </source>
</evidence>
<dbReference type="GO" id="GO:0000160">
    <property type="term" value="P:phosphorelay signal transduction system"/>
    <property type="evidence" value="ECO:0007669"/>
    <property type="project" value="UniProtKB-KW"/>
</dbReference>
<reference evidence="13 14" key="1">
    <citation type="journal article" date="2013" name="Genome Announc.">
        <title>Draft Genome Sequence of the Cellulolytic, Mesophilic, Anaerobic Bacterium Clostridium termitidis Strain CT1112 (DSM 5398).</title>
        <authorList>
            <person name="Lal S."/>
            <person name="Ramachandran U."/>
            <person name="Zhang X."/>
            <person name="Munir R."/>
            <person name="Sparling R."/>
            <person name="Levin D.B."/>
        </authorList>
    </citation>
    <scope>NUCLEOTIDE SEQUENCE [LARGE SCALE GENOMIC DNA]</scope>
    <source>
        <strain evidence="13 14">CT1112</strain>
    </source>
</reference>
<evidence type="ECO:0000256" key="3">
    <source>
        <dbReference type="ARBA" id="ARBA00022490"/>
    </source>
</evidence>
<feature type="modified residue" description="4-aspartylphosphate" evidence="10">
    <location>
        <position position="58"/>
    </location>
</feature>
<dbReference type="EMBL" id="AORV01000060">
    <property type="protein sequence ID" value="EMS70072.1"/>
    <property type="molecule type" value="Genomic_DNA"/>
</dbReference>
<dbReference type="GO" id="GO:0005737">
    <property type="term" value="C:cytoplasm"/>
    <property type="evidence" value="ECO:0007669"/>
    <property type="project" value="UniProtKB-SubCell"/>
</dbReference>
<sequence>MCNLYKVLIVEDNDIIREDIEHLIDWTKHGYKLVTGAKNGEEGLAMFHRYNPDIVITDIKMPVMSGLEMIDQIRKTGSHAQFILLTAYEEFEYAKKALYLDVHSYVLKHEVDDEILLCELEKQKAALNKERNMGRITKSMSLKEYLTRGDIVSQGVDNFFRWHGRSIVMVVELGEIPGNGLTAYKRLKETTEDMLSEYEFESVDIGAREYVIFLKVPESLSEARSRDFVRAFVKKQQDAFSKILEVNTAVGIGPYIFHTDKILDGYKVAKKILRQKVFYKGDCVLDIQDIPPGHGKAEEVRELIKATKQNISGMNREVLHKQLLALFTDLLVQYKSVELLDECVHELIYTLANVNNQNGLESLHDRLDNIILCSRSGNVYELVELYNEAIGKLEAALMPQYSKKIRDIIKYIHEHYQEEVNLSDLSRKLDISVIYISQLFKREVGMNFSSYLTKVRMDKAVELLETGNYKVYEVSEMVGYQTIQYFSKMFKKETGKMPSDFGRSIWRSKDEKRNVL</sequence>
<protein>
    <recommendedName>
        <fullName evidence="2">Stage 0 sporulation protein A homolog</fullName>
    </recommendedName>
</protein>
<dbReference type="Gene3D" id="1.10.10.60">
    <property type="entry name" value="Homeodomain-like"/>
    <property type="match status" value="2"/>
</dbReference>
<name>S0FGE4_RUMCE</name>
<evidence type="ECO:0000256" key="5">
    <source>
        <dbReference type="ARBA" id="ARBA00023012"/>
    </source>
</evidence>
<feature type="domain" description="Response regulatory" evidence="12">
    <location>
        <begin position="6"/>
        <end position="123"/>
    </location>
</feature>
<keyword evidence="5" id="KW-0902">Two-component regulatory system</keyword>
<keyword evidence="14" id="KW-1185">Reference proteome</keyword>
<dbReference type="GO" id="GO:0043565">
    <property type="term" value="F:sequence-specific DNA binding"/>
    <property type="evidence" value="ECO:0007669"/>
    <property type="project" value="InterPro"/>
</dbReference>
<evidence type="ECO:0000256" key="2">
    <source>
        <dbReference type="ARBA" id="ARBA00018672"/>
    </source>
</evidence>
<evidence type="ECO:0000256" key="8">
    <source>
        <dbReference type="ARBA" id="ARBA00023163"/>
    </source>
</evidence>
<feature type="domain" description="HTH araC/xylS-type" evidence="11">
    <location>
        <begin position="406"/>
        <end position="504"/>
    </location>
</feature>
<dbReference type="STRING" id="1195236.CTER_4245"/>
<keyword evidence="7" id="KW-0238">DNA-binding</keyword>
<dbReference type="eggNOG" id="COG4753">
    <property type="taxonomic scope" value="Bacteria"/>
</dbReference>
<evidence type="ECO:0000256" key="10">
    <source>
        <dbReference type="PROSITE-ProRule" id="PRU00169"/>
    </source>
</evidence>
<dbReference type="SUPFAM" id="SSF52172">
    <property type="entry name" value="CheY-like"/>
    <property type="match status" value="1"/>
</dbReference>
<keyword evidence="4 10" id="KW-0597">Phosphoprotein</keyword>
<organism evidence="13 14">
    <name type="scientific">Ruminiclostridium cellobioparum subsp. termitidis CT1112</name>
    <dbReference type="NCBI Taxonomy" id="1195236"/>
    <lineage>
        <taxon>Bacteria</taxon>
        <taxon>Bacillati</taxon>
        <taxon>Bacillota</taxon>
        <taxon>Clostridia</taxon>
        <taxon>Eubacteriales</taxon>
        <taxon>Oscillospiraceae</taxon>
        <taxon>Ruminiclostridium</taxon>
    </lineage>
</organism>
<dbReference type="GO" id="GO:0003700">
    <property type="term" value="F:DNA-binding transcription factor activity"/>
    <property type="evidence" value="ECO:0007669"/>
    <property type="project" value="InterPro"/>
</dbReference>
<dbReference type="PROSITE" id="PS01124">
    <property type="entry name" value="HTH_ARAC_FAMILY_2"/>
    <property type="match status" value="1"/>
</dbReference>
<dbReference type="SMART" id="SM00448">
    <property type="entry name" value="REC"/>
    <property type="match status" value="1"/>
</dbReference>
<dbReference type="Proteomes" id="UP000014155">
    <property type="component" value="Unassembled WGS sequence"/>
</dbReference>
<dbReference type="PANTHER" id="PTHR42713:SF3">
    <property type="entry name" value="TRANSCRIPTIONAL REGULATORY PROTEIN HPTR"/>
    <property type="match status" value="1"/>
</dbReference>
<dbReference type="InterPro" id="IPR001789">
    <property type="entry name" value="Sig_transdc_resp-reg_receiver"/>
</dbReference>
<dbReference type="SUPFAM" id="SSF46689">
    <property type="entry name" value="Homeodomain-like"/>
    <property type="match status" value="2"/>
</dbReference>
<dbReference type="SMART" id="SM00342">
    <property type="entry name" value="HTH_ARAC"/>
    <property type="match status" value="1"/>
</dbReference>
<comment type="subcellular location">
    <subcellularLocation>
        <location evidence="1">Cytoplasm</location>
    </subcellularLocation>
</comment>
<dbReference type="InterPro" id="IPR009057">
    <property type="entry name" value="Homeodomain-like_sf"/>
</dbReference>
<evidence type="ECO:0000256" key="9">
    <source>
        <dbReference type="ARBA" id="ARBA00024867"/>
    </source>
</evidence>
<evidence type="ECO:0000313" key="14">
    <source>
        <dbReference type="Proteomes" id="UP000014155"/>
    </source>
</evidence>
<evidence type="ECO:0000259" key="12">
    <source>
        <dbReference type="PROSITE" id="PS50110"/>
    </source>
</evidence>
<evidence type="ECO:0000256" key="6">
    <source>
        <dbReference type="ARBA" id="ARBA00023015"/>
    </source>
</evidence>
<keyword evidence="3" id="KW-0963">Cytoplasm</keyword>
<evidence type="ECO:0000256" key="4">
    <source>
        <dbReference type="ARBA" id="ARBA00022553"/>
    </source>
</evidence>
<dbReference type="Pfam" id="PF12833">
    <property type="entry name" value="HTH_18"/>
    <property type="match status" value="1"/>
</dbReference>
<proteinExistence type="predicted"/>
<dbReference type="Pfam" id="PF00072">
    <property type="entry name" value="Response_reg"/>
    <property type="match status" value="1"/>
</dbReference>
<keyword evidence="6" id="KW-0805">Transcription regulation</keyword>
<dbReference type="CDD" id="cd17536">
    <property type="entry name" value="REC_YesN-like"/>
    <property type="match status" value="1"/>
</dbReference>
<accession>S0FGE4</accession>
<evidence type="ECO:0000256" key="1">
    <source>
        <dbReference type="ARBA" id="ARBA00004496"/>
    </source>
</evidence>
<dbReference type="AlphaFoldDB" id="S0FGE4"/>
<dbReference type="InterPro" id="IPR051552">
    <property type="entry name" value="HptR"/>
</dbReference>
<evidence type="ECO:0000256" key="7">
    <source>
        <dbReference type="ARBA" id="ARBA00023125"/>
    </source>
</evidence>
<dbReference type="eggNOG" id="COG2207">
    <property type="taxonomic scope" value="Bacteria"/>
</dbReference>
<dbReference type="InterPro" id="IPR018060">
    <property type="entry name" value="HTH_AraC"/>
</dbReference>
<gene>
    <name evidence="13" type="ORF">CTER_4245</name>
</gene>
<dbReference type="PANTHER" id="PTHR42713">
    <property type="entry name" value="HISTIDINE KINASE-RELATED"/>
    <property type="match status" value="1"/>
</dbReference>